<sequence>MPVATGPVEIPSSDWRYQLTFYGWLTGLNGHVGVRGLPPANVDISAKDALEDLDGALMGSFLAQNDKWTLLFDLIYTDVTSQATFGPLGGSTARLGLTQVIVQGLAGYALPVGLPEGATLSGTVGFRYQHLDSDFNFTNAYVPLAISSSGTQDWIDPTVGLFLQYKINDKWFFNALGDVGGFGVSSKLTAQGFASLGYMWTDSLSTAIGYRAIYTDYEDGGFVYDVTQHGVFISAAYHF</sequence>
<name>A0A9X2P9R9_9HYPH</name>
<proteinExistence type="predicted"/>
<keyword evidence="2" id="KW-1185">Reference proteome</keyword>
<evidence type="ECO:0000313" key="2">
    <source>
        <dbReference type="Proteomes" id="UP001151088"/>
    </source>
</evidence>
<reference evidence="1" key="1">
    <citation type="submission" date="2022-08" db="EMBL/GenBank/DDBJ databases">
        <authorList>
            <person name="Li F."/>
        </authorList>
    </citation>
    <scope>NUCLEOTIDE SEQUENCE</scope>
    <source>
        <strain evidence="1">MQZ15Z-1</strain>
    </source>
</reference>
<dbReference type="AlphaFoldDB" id="A0A9X2P9R9"/>
<protein>
    <submittedName>
        <fullName evidence="1">Uncharacterized protein</fullName>
    </submittedName>
</protein>
<dbReference type="InterPro" id="IPR036709">
    <property type="entry name" value="Autotransporte_beta_dom_sf"/>
</dbReference>
<organism evidence="1 2">
    <name type="scientific">Ancylobacter mangrovi</name>
    <dbReference type="NCBI Taxonomy" id="2972472"/>
    <lineage>
        <taxon>Bacteria</taxon>
        <taxon>Pseudomonadati</taxon>
        <taxon>Pseudomonadota</taxon>
        <taxon>Alphaproteobacteria</taxon>
        <taxon>Hyphomicrobiales</taxon>
        <taxon>Xanthobacteraceae</taxon>
        <taxon>Ancylobacter</taxon>
    </lineage>
</organism>
<dbReference type="RefSeq" id="WP_258731715.1">
    <property type="nucleotide sequence ID" value="NZ_JANTHZ010000002.1"/>
</dbReference>
<dbReference type="Proteomes" id="UP001151088">
    <property type="component" value="Unassembled WGS sequence"/>
</dbReference>
<gene>
    <name evidence="1" type="ORF">NVS89_06200</name>
</gene>
<dbReference type="EMBL" id="JANTHZ010000002">
    <property type="protein sequence ID" value="MCS0494684.1"/>
    <property type="molecule type" value="Genomic_DNA"/>
</dbReference>
<comment type="caution">
    <text evidence="1">The sequence shown here is derived from an EMBL/GenBank/DDBJ whole genome shotgun (WGS) entry which is preliminary data.</text>
</comment>
<accession>A0A9X2P9R9</accession>
<dbReference type="SUPFAM" id="SSF103515">
    <property type="entry name" value="Autotransporter"/>
    <property type="match status" value="1"/>
</dbReference>
<evidence type="ECO:0000313" key="1">
    <source>
        <dbReference type="EMBL" id="MCS0494684.1"/>
    </source>
</evidence>